<accession>A0ABT5BJ38</accession>
<evidence type="ECO:0000313" key="3">
    <source>
        <dbReference type="EMBL" id="MDC0673698.1"/>
    </source>
</evidence>
<keyword evidence="2" id="KW-0560">Oxidoreductase</keyword>
<dbReference type="PROSITE" id="PS00086">
    <property type="entry name" value="CYTOCHROME_P450"/>
    <property type="match status" value="1"/>
</dbReference>
<dbReference type="InterPro" id="IPR002397">
    <property type="entry name" value="Cyt_P450_B"/>
</dbReference>
<keyword evidence="4" id="KW-1185">Reference proteome</keyword>
<gene>
    <name evidence="3" type="ORF">POL58_38490</name>
</gene>
<sequence length="418" mass="46090">MPTDSPANEHHFAHAFNPHDAEMLRDPHEMFERMRREQPVFFSPKLGMWIVSRHNDICSVLRDPARFSSHDAFAGGAEMTPEALALAATGHPQTRTPIDSDPPEHGRMRRIVGSALSGKKVDAWRPRIRELAAGLIDGFVGAGRVDIAAAFAGPFPLSVILDILGIPLADMAQIKKWSDDWFELLFARVPPELQVLRVQSFLDFQQYCERLIAAREANPGQDALSEMLRAGREEQPPLTLAELISLIGGAFIAAGHETTSRMLCGTLHVFLTTPGVWQAIVAEPARIGRDLEEAMRIDSTAVGMIRTATTEVVLGGIRLPAGARLHLLYASGSRDEQQFRCPAEFDPGRANVMDHLGFGRGMHYCVGALLARAEAQIAFELFAERLPGLRLAAEPAPLYRSHMTIRGPVQMFVEWDVA</sequence>
<evidence type="ECO:0000313" key="4">
    <source>
        <dbReference type="Proteomes" id="UP001217838"/>
    </source>
</evidence>
<dbReference type="InterPro" id="IPR017972">
    <property type="entry name" value="Cyt_P450_CS"/>
</dbReference>
<dbReference type="PANTHER" id="PTHR46696:SF1">
    <property type="entry name" value="CYTOCHROME P450 YJIB-RELATED"/>
    <property type="match status" value="1"/>
</dbReference>
<dbReference type="RefSeq" id="WP_272007085.1">
    <property type="nucleotide sequence ID" value="NZ_JAQNDN010000022.1"/>
</dbReference>
<reference evidence="3 4" key="1">
    <citation type="submission" date="2022-11" db="EMBL/GenBank/DDBJ databases">
        <title>Minimal conservation of predation-associated metabolite biosynthetic gene clusters underscores biosynthetic potential of Myxococcota including descriptions for ten novel species: Archangium lansinium sp. nov., Myxococcus landrumus sp. nov., Nannocystis bai.</title>
        <authorList>
            <person name="Ahearne A."/>
            <person name="Stevens C."/>
            <person name="Dowd S."/>
        </authorList>
    </citation>
    <scope>NUCLEOTIDE SEQUENCE [LARGE SCALE GENOMIC DNA]</scope>
    <source>
        <strain evidence="3 4">NCELM</strain>
    </source>
</reference>
<keyword evidence="2" id="KW-0503">Monooxygenase</keyword>
<comment type="caution">
    <text evidence="3">The sequence shown here is derived from an EMBL/GenBank/DDBJ whole genome shotgun (WGS) entry which is preliminary data.</text>
</comment>
<dbReference type="InterPro" id="IPR001128">
    <property type="entry name" value="Cyt_P450"/>
</dbReference>
<keyword evidence="2" id="KW-0349">Heme</keyword>
<dbReference type="PRINTS" id="PR00359">
    <property type="entry name" value="BP450"/>
</dbReference>
<evidence type="ECO:0000256" key="1">
    <source>
        <dbReference type="ARBA" id="ARBA00010617"/>
    </source>
</evidence>
<keyword evidence="2" id="KW-0408">Iron</keyword>
<name>A0ABT5BJ38_9BACT</name>
<dbReference type="PANTHER" id="PTHR46696">
    <property type="entry name" value="P450, PUTATIVE (EUROFUNG)-RELATED"/>
    <property type="match status" value="1"/>
</dbReference>
<dbReference type="Proteomes" id="UP001217838">
    <property type="component" value="Unassembled WGS sequence"/>
</dbReference>
<evidence type="ECO:0000256" key="2">
    <source>
        <dbReference type="RuleBase" id="RU000461"/>
    </source>
</evidence>
<comment type="similarity">
    <text evidence="1 2">Belongs to the cytochrome P450 family.</text>
</comment>
<dbReference type="Gene3D" id="1.10.630.10">
    <property type="entry name" value="Cytochrome P450"/>
    <property type="match status" value="1"/>
</dbReference>
<keyword evidence="2" id="KW-0479">Metal-binding</keyword>
<protein>
    <submittedName>
        <fullName evidence="3">Cytochrome P450</fullName>
    </submittedName>
</protein>
<proteinExistence type="inferred from homology"/>
<dbReference type="SUPFAM" id="SSF48264">
    <property type="entry name" value="Cytochrome P450"/>
    <property type="match status" value="1"/>
</dbReference>
<dbReference type="InterPro" id="IPR036396">
    <property type="entry name" value="Cyt_P450_sf"/>
</dbReference>
<dbReference type="Pfam" id="PF00067">
    <property type="entry name" value="p450"/>
    <property type="match status" value="1"/>
</dbReference>
<organism evidence="3 4">
    <name type="scientific">Nannocystis radixulma</name>
    <dbReference type="NCBI Taxonomy" id="2995305"/>
    <lineage>
        <taxon>Bacteria</taxon>
        <taxon>Pseudomonadati</taxon>
        <taxon>Myxococcota</taxon>
        <taxon>Polyangia</taxon>
        <taxon>Nannocystales</taxon>
        <taxon>Nannocystaceae</taxon>
        <taxon>Nannocystis</taxon>
    </lineage>
</organism>
<dbReference type="EMBL" id="JAQNDN010000022">
    <property type="protein sequence ID" value="MDC0673698.1"/>
    <property type="molecule type" value="Genomic_DNA"/>
</dbReference>